<evidence type="ECO:0008006" key="3">
    <source>
        <dbReference type="Google" id="ProtNLM"/>
    </source>
</evidence>
<sequence>MDKQDLILLHLFAKVRGYREPEDHPVSSAQVALENHLSVEQTLDLCYDLAQEGFVAISPLSIPPLVYLTLTGLARVRRLEADLGFLSHKSAS</sequence>
<accession>A0A5B6T7X1</accession>
<comment type="caution">
    <text evidence="1">The sequence shown here is derived from an EMBL/GenBank/DDBJ whole genome shotgun (WGS) entry which is preliminary data.</text>
</comment>
<dbReference type="AlphaFoldDB" id="A0A5B6T7X1"/>
<proteinExistence type="predicted"/>
<evidence type="ECO:0000313" key="2">
    <source>
        <dbReference type="Proteomes" id="UP000324133"/>
    </source>
</evidence>
<dbReference type="RefSeq" id="WP_149092221.1">
    <property type="nucleotide sequence ID" value="NZ_VKKY01000003.1"/>
</dbReference>
<gene>
    <name evidence="1" type="ORF">FOA19_17920</name>
</gene>
<dbReference type="EMBL" id="VKKY01000003">
    <property type="protein sequence ID" value="KAA3436276.1"/>
    <property type="molecule type" value="Genomic_DNA"/>
</dbReference>
<evidence type="ECO:0000313" key="1">
    <source>
        <dbReference type="EMBL" id="KAA3436276.1"/>
    </source>
</evidence>
<dbReference type="OrthoDB" id="894197at2"/>
<keyword evidence="2" id="KW-1185">Reference proteome</keyword>
<dbReference type="Proteomes" id="UP000324133">
    <property type="component" value="Unassembled WGS sequence"/>
</dbReference>
<organism evidence="1 2">
    <name type="scientific">Rufibacter hautae</name>
    <dbReference type="NCBI Taxonomy" id="2595005"/>
    <lineage>
        <taxon>Bacteria</taxon>
        <taxon>Pseudomonadati</taxon>
        <taxon>Bacteroidota</taxon>
        <taxon>Cytophagia</taxon>
        <taxon>Cytophagales</taxon>
        <taxon>Hymenobacteraceae</taxon>
        <taxon>Rufibacter</taxon>
    </lineage>
</organism>
<reference evidence="1 2" key="1">
    <citation type="submission" date="2019-07" db="EMBL/GenBank/DDBJ databases">
        <title>Rufibacter sp. nov., isolated from lake sediment.</title>
        <authorList>
            <person name="Qu J.-H."/>
        </authorList>
    </citation>
    <scope>NUCLEOTIDE SEQUENCE [LARGE SCALE GENOMIC DNA]</scope>
    <source>
        <strain evidence="1 2">NBS58-1</strain>
    </source>
</reference>
<protein>
    <recommendedName>
        <fullName evidence="3">MarR family transcriptional regulator</fullName>
    </recommendedName>
</protein>
<name>A0A5B6T7X1_9BACT</name>